<feature type="compositionally biased region" description="Basic and acidic residues" evidence="2">
    <location>
        <begin position="92"/>
        <end position="109"/>
    </location>
</feature>
<name>A0ABU5NAZ0_9RICK</name>
<keyword evidence="3" id="KW-0966">Cell projection</keyword>
<sequence>MKASLFSPILILLIITLFAKASMLFGRIQEQTSYSVDTSTSSVLVDTAYAKSSPESEKSDNSVPEDTNSNKKPKKEPTKAAADNPGAVIKDNPGKAEKKPLDNLSRSEMDLLKELSKRRDTLDKEKKDMNVREQVLKATENKIDQKVGELKNLQSQLEVLMKQYDQKENSKILSLVKIYETMKPKDAAKIFNELEMPVLLKVVSNMKEVKVAPVIASMDPVKARDLSIELAKQKPIE</sequence>
<organism evidence="3 4">
    <name type="scientific">Candidatus Megaera venefica</name>
    <dbReference type="NCBI Taxonomy" id="2055910"/>
    <lineage>
        <taxon>Bacteria</taxon>
        <taxon>Pseudomonadati</taxon>
        <taxon>Pseudomonadota</taxon>
        <taxon>Alphaproteobacteria</taxon>
        <taxon>Rickettsiales</taxon>
        <taxon>Rickettsiaceae</taxon>
        <taxon>Candidatus Megaera</taxon>
    </lineage>
</organism>
<evidence type="ECO:0000313" key="4">
    <source>
        <dbReference type="Proteomes" id="UP001291687"/>
    </source>
</evidence>
<keyword evidence="1" id="KW-0175">Coiled coil</keyword>
<dbReference type="Proteomes" id="UP001291687">
    <property type="component" value="Unassembled WGS sequence"/>
</dbReference>
<evidence type="ECO:0000313" key="3">
    <source>
        <dbReference type="EMBL" id="MEA0970330.1"/>
    </source>
</evidence>
<feature type="region of interest" description="Disordered" evidence="2">
    <location>
        <begin position="48"/>
        <end position="109"/>
    </location>
</feature>
<reference evidence="3 4" key="1">
    <citation type="submission" date="2023-03" db="EMBL/GenBank/DDBJ databases">
        <title>Host association and intracellularity evolved multiple times independently in the Rickettsiales.</title>
        <authorList>
            <person name="Castelli M."/>
            <person name="Nardi T."/>
            <person name="Gammuto L."/>
            <person name="Bellinzona G."/>
            <person name="Sabaneyeva E."/>
            <person name="Potekhin A."/>
            <person name="Serra V."/>
            <person name="Petroni G."/>
            <person name="Sassera D."/>
        </authorList>
    </citation>
    <scope>NUCLEOTIDE SEQUENCE [LARGE SCALE GENOMIC DNA]</scope>
    <source>
        <strain evidence="3 4">Sr 2-6</strain>
    </source>
</reference>
<dbReference type="RefSeq" id="WP_322776232.1">
    <property type="nucleotide sequence ID" value="NZ_JARJFB010000012.1"/>
</dbReference>
<dbReference type="SUPFAM" id="SSF158791">
    <property type="entry name" value="MgtE N-terminal domain-like"/>
    <property type="match status" value="1"/>
</dbReference>
<protein>
    <submittedName>
        <fullName evidence="3">MotE superfamily flagellar protein</fullName>
    </submittedName>
</protein>
<keyword evidence="3" id="KW-0969">Cilium</keyword>
<feature type="coiled-coil region" evidence="1">
    <location>
        <begin position="112"/>
        <end position="170"/>
    </location>
</feature>
<evidence type="ECO:0000256" key="2">
    <source>
        <dbReference type="SAM" id="MobiDB-lite"/>
    </source>
</evidence>
<dbReference type="EMBL" id="JARJFB010000012">
    <property type="protein sequence ID" value="MEA0970330.1"/>
    <property type="molecule type" value="Genomic_DNA"/>
</dbReference>
<comment type="caution">
    <text evidence="3">The sequence shown here is derived from an EMBL/GenBank/DDBJ whole genome shotgun (WGS) entry which is preliminary data.</text>
</comment>
<accession>A0ABU5NAZ0</accession>
<evidence type="ECO:0000256" key="1">
    <source>
        <dbReference type="SAM" id="Coils"/>
    </source>
</evidence>
<keyword evidence="4" id="KW-1185">Reference proteome</keyword>
<keyword evidence="3" id="KW-0282">Flagellum</keyword>
<proteinExistence type="predicted"/>
<gene>
    <name evidence="3" type="ORF">Megvenef_00289</name>
</gene>